<dbReference type="Pfam" id="PF24832">
    <property type="entry name" value="DUF7716"/>
    <property type="match status" value="1"/>
</dbReference>
<sequence length="116" mass="13045">MESFEWLANVLARIDAYPVRGHALYVRDNHPLGLQTPTMVLQRDVYSDELPEPACKHGLHKALSVADTRSIVANARLQKEDASPAELVEAFNFYWKHDAFIDLSPGAARTLGRRTD</sequence>
<evidence type="ECO:0000259" key="1">
    <source>
        <dbReference type="Pfam" id="PF24832"/>
    </source>
</evidence>
<name>A0A7X4Y6K7_9BACT</name>
<feature type="domain" description="DUF7716" evidence="1">
    <location>
        <begin position="7"/>
        <end position="102"/>
    </location>
</feature>
<evidence type="ECO:0000313" key="3">
    <source>
        <dbReference type="Proteomes" id="UP000537825"/>
    </source>
</evidence>
<evidence type="ECO:0000313" key="2">
    <source>
        <dbReference type="EMBL" id="NBC39079.1"/>
    </source>
</evidence>
<protein>
    <recommendedName>
        <fullName evidence="1">DUF7716 domain-containing protein</fullName>
    </recommendedName>
</protein>
<reference evidence="2 3" key="1">
    <citation type="submission" date="2020-01" db="EMBL/GenBank/DDBJ databases">
        <title>The draft genome sequence of Corallococcus exiguus DSM 14696.</title>
        <authorList>
            <person name="Zhang X."/>
            <person name="Zhu H."/>
        </authorList>
    </citation>
    <scope>NUCLEOTIDE SEQUENCE [LARGE SCALE GENOMIC DNA]</scope>
    <source>
        <strain evidence="2 3">DSM 14696</strain>
    </source>
</reference>
<dbReference type="InterPro" id="IPR056133">
    <property type="entry name" value="DUF7716"/>
</dbReference>
<dbReference type="AlphaFoldDB" id="A0A7X4Y6K7"/>
<organism evidence="2 3">
    <name type="scientific">Corallococcus exiguus</name>
    <dbReference type="NCBI Taxonomy" id="83462"/>
    <lineage>
        <taxon>Bacteria</taxon>
        <taxon>Pseudomonadati</taxon>
        <taxon>Myxococcota</taxon>
        <taxon>Myxococcia</taxon>
        <taxon>Myxococcales</taxon>
        <taxon>Cystobacterineae</taxon>
        <taxon>Myxococcaceae</taxon>
        <taxon>Corallococcus</taxon>
    </lineage>
</organism>
<dbReference type="Proteomes" id="UP000537825">
    <property type="component" value="Unassembled WGS sequence"/>
</dbReference>
<dbReference type="EMBL" id="JAAAPK010000001">
    <property type="protein sequence ID" value="NBC39079.1"/>
    <property type="molecule type" value="Genomic_DNA"/>
</dbReference>
<dbReference type="RefSeq" id="WP_139916747.1">
    <property type="nucleotide sequence ID" value="NZ_CBCSLE010000041.1"/>
</dbReference>
<accession>A0A7X4Y6K7</accession>
<comment type="caution">
    <text evidence="2">The sequence shown here is derived from an EMBL/GenBank/DDBJ whole genome shotgun (WGS) entry which is preliminary data.</text>
</comment>
<keyword evidence="3" id="KW-1185">Reference proteome</keyword>
<proteinExistence type="predicted"/>
<gene>
    <name evidence="2" type="ORF">GTZ93_04500</name>
</gene>